<evidence type="ECO:0000313" key="2">
    <source>
        <dbReference type="Proteomes" id="UP000294853"/>
    </source>
</evidence>
<accession>A0A4P7IIK3</accession>
<dbReference type="EMBL" id="CP038436">
    <property type="protein sequence ID" value="QBX57249.1"/>
    <property type="molecule type" value="Genomic_DNA"/>
</dbReference>
<protein>
    <submittedName>
        <fullName evidence="1">Molybdenum cofactor carrier</fullName>
    </submittedName>
</protein>
<dbReference type="KEGG" id="nsn:EXE58_18670"/>
<keyword evidence="2" id="KW-1185">Reference proteome</keyword>
<dbReference type="InterPro" id="IPR024755">
    <property type="entry name" value="cpYpsA"/>
</dbReference>
<evidence type="ECO:0000313" key="1">
    <source>
        <dbReference type="EMBL" id="QBX57249.1"/>
    </source>
</evidence>
<dbReference type="OrthoDB" id="283616at2"/>
<reference evidence="1 2" key="1">
    <citation type="submission" date="2019-03" db="EMBL/GenBank/DDBJ databases">
        <title>Three New Species of Nocardioides, Nocardioides euryhalodurans sp. nov., Nocardioides seonyuensis sp. nov. and Nocardioides eburneoflavus sp. nov. Iolated from Soil.</title>
        <authorList>
            <person name="Roh S.G."/>
            <person name="Lee C."/>
            <person name="Kim M.-K."/>
            <person name="Kim S.B."/>
        </authorList>
    </citation>
    <scope>NUCLEOTIDE SEQUENCE [LARGE SCALE GENOMIC DNA]</scope>
    <source>
        <strain evidence="1 2">MMS17-SY207-3</strain>
    </source>
</reference>
<proteinExistence type="predicted"/>
<dbReference type="Proteomes" id="UP000294853">
    <property type="component" value="Chromosome"/>
</dbReference>
<dbReference type="Gene3D" id="3.40.50.450">
    <property type="match status" value="1"/>
</dbReference>
<sequence length="166" mass="17270">MGHQSHHLIARVVSGGQTGADRAALDAAIAAGVPYGGWCPAGGWAEDLPDPPGLLALYPGLAETDTRDPDVRTRLNVRDSDATLVVQGQDTPSPGSDLTRRTAAKLERPVLMTDGNDLDEVIGWLDGMGPGLTLNVAGPRESEQPGAYELTRKLLAGVLRPGAAST</sequence>
<organism evidence="1 2">
    <name type="scientific">Nocardioides seonyuensis</name>
    <dbReference type="NCBI Taxonomy" id="2518371"/>
    <lineage>
        <taxon>Bacteria</taxon>
        <taxon>Bacillati</taxon>
        <taxon>Actinomycetota</taxon>
        <taxon>Actinomycetes</taxon>
        <taxon>Propionibacteriales</taxon>
        <taxon>Nocardioidaceae</taxon>
        <taxon>Nocardioides</taxon>
    </lineage>
</organism>
<dbReference type="AlphaFoldDB" id="A0A4P7IIK3"/>
<dbReference type="Pfam" id="PF12694">
    <property type="entry name" value="cpYpsA"/>
    <property type="match status" value="1"/>
</dbReference>
<dbReference type="SUPFAM" id="SSF102405">
    <property type="entry name" value="MCP/YpsA-like"/>
    <property type="match status" value="1"/>
</dbReference>
<dbReference type="RefSeq" id="WP_135269234.1">
    <property type="nucleotide sequence ID" value="NZ_CP038436.1"/>
</dbReference>
<gene>
    <name evidence="1" type="ORF">EXE58_18670</name>
</gene>
<name>A0A4P7IIK3_9ACTN</name>